<dbReference type="InterPro" id="IPR036188">
    <property type="entry name" value="FAD/NAD-bd_sf"/>
</dbReference>
<name>A0A919GCL8_9ACTN</name>
<dbReference type="SUPFAM" id="SSF51905">
    <property type="entry name" value="FAD/NAD(P)-binding domain"/>
    <property type="match status" value="1"/>
</dbReference>
<evidence type="ECO:0000313" key="2">
    <source>
        <dbReference type="Proteomes" id="UP000617734"/>
    </source>
</evidence>
<proteinExistence type="predicted"/>
<accession>A0A919GCL8</accession>
<dbReference type="AlphaFoldDB" id="A0A919GCL8"/>
<dbReference type="PRINTS" id="PR00419">
    <property type="entry name" value="ADXRDTASE"/>
</dbReference>
<dbReference type="Pfam" id="PF13450">
    <property type="entry name" value="NAD_binding_8"/>
    <property type="match status" value="1"/>
</dbReference>
<comment type="caution">
    <text evidence="1">The sequence shown here is derived from an EMBL/GenBank/DDBJ whole genome shotgun (WGS) entry which is preliminary data.</text>
</comment>
<dbReference type="Proteomes" id="UP000617734">
    <property type="component" value="Unassembled WGS sequence"/>
</dbReference>
<reference evidence="1" key="1">
    <citation type="journal article" date="2014" name="Int. J. Syst. Evol. Microbiol.">
        <title>Complete genome sequence of Corynebacterium casei LMG S-19264T (=DSM 44701T), isolated from a smear-ripened cheese.</title>
        <authorList>
            <consortium name="US DOE Joint Genome Institute (JGI-PGF)"/>
            <person name="Walter F."/>
            <person name="Albersmeier A."/>
            <person name="Kalinowski J."/>
            <person name="Ruckert C."/>
        </authorList>
    </citation>
    <scope>NUCLEOTIDE SEQUENCE</scope>
    <source>
        <strain evidence="1">JCM 4646</strain>
    </source>
</reference>
<organism evidence="1 2">
    <name type="scientific">Kitasatospora indigofera</name>
    <dbReference type="NCBI Taxonomy" id="67307"/>
    <lineage>
        <taxon>Bacteria</taxon>
        <taxon>Bacillati</taxon>
        <taxon>Actinomycetota</taxon>
        <taxon>Actinomycetes</taxon>
        <taxon>Kitasatosporales</taxon>
        <taxon>Streptomycetaceae</taxon>
        <taxon>Kitasatospora</taxon>
    </lineage>
</organism>
<keyword evidence="2" id="KW-1185">Reference proteome</keyword>
<dbReference type="PANTHER" id="PTHR10668">
    <property type="entry name" value="PHYTOENE DEHYDROGENASE"/>
    <property type="match status" value="1"/>
</dbReference>
<sequence length="186" mass="19398">MPDAIVIGAGPNGLVAANILADAGWQVEVLEAQSEPGGAVRSDRGVDPAYVHDVFSSFYPLAVASPALAALALEEHGLRWSDAPVVAAHPLPDGRCATLHRSAAETCAALEQGFGAPDATAWQHLSDLWERLDPHLLRTLFTPFPPVRAGAAMTARLPGAGGLRALRFLTLPSPAGASSPRRSSSR</sequence>
<gene>
    <name evidence="1" type="ORF">GCM10018781_66100</name>
</gene>
<reference evidence="1" key="2">
    <citation type="submission" date="2020-09" db="EMBL/GenBank/DDBJ databases">
        <authorList>
            <person name="Sun Q."/>
            <person name="Ohkuma M."/>
        </authorList>
    </citation>
    <scope>NUCLEOTIDE SEQUENCE</scope>
    <source>
        <strain evidence="1">JCM 4646</strain>
    </source>
</reference>
<evidence type="ECO:0008006" key="3">
    <source>
        <dbReference type="Google" id="ProtNLM"/>
    </source>
</evidence>
<dbReference type="PANTHER" id="PTHR10668:SF105">
    <property type="entry name" value="DEHYDROGENASE-RELATED"/>
    <property type="match status" value="1"/>
</dbReference>
<evidence type="ECO:0000313" key="1">
    <source>
        <dbReference type="EMBL" id="GHH82026.1"/>
    </source>
</evidence>
<dbReference type="EMBL" id="BNBO01000056">
    <property type="protein sequence ID" value="GHH82026.1"/>
    <property type="molecule type" value="Genomic_DNA"/>
</dbReference>
<dbReference type="Gene3D" id="3.50.50.60">
    <property type="entry name" value="FAD/NAD(P)-binding domain"/>
    <property type="match status" value="1"/>
</dbReference>
<protein>
    <recommendedName>
        <fullName evidence="3">FAD-dependent oxidoreductase</fullName>
    </recommendedName>
</protein>